<keyword evidence="3" id="KW-1185">Reference proteome</keyword>
<keyword evidence="1" id="KW-1133">Transmembrane helix</keyword>
<keyword evidence="1" id="KW-0472">Membrane</keyword>
<feature type="transmembrane region" description="Helical" evidence="1">
    <location>
        <begin position="46"/>
        <end position="66"/>
    </location>
</feature>
<feature type="transmembrane region" description="Helical" evidence="1">
    <location>
        <begin position="73"/>
        <end position="99"/>
    </location>
</feature>
<proteinExistence type="predicted"/>
<evidence type="ECO:0000313" key="2">
    <source>
        <dbReference type="EMBL" id="CAD0204948.1"/>
    </source>
</evidence>
<dbReference type="EMBL" id="LR824025">
    <property type="protein sequence ID" value="CAD0204948.1"/>
    <property type="molecule type" value="Genomic_DNA"/>
</dbReference>
<dbReference type="AlphaFoldDB" id="A0A9N8Q2N2"/>
<organism evidence="2 3">
    <name type="scientific">Chrysodeixis includens</name>
    <name type="common">Soybean looper</name>
    <name type="synonym">Pseudoplusia includens</name>
    <dbReference type="NCBI Taxonomy" id="689277"/>
    <lineage>
        <taxon>Eukaryota</taxon>
        <taxon>Metazoa</taxon>
        <taxon>Ecdysozoa</taxon>
        <taxon>Arthropoda</taxon>
        <taxon>Hexapoda</taxon>
        <taxon>Insecta</taxon>
        <taxon>Pterygota</taxon>
        <taxon>Neoptera</taxon>
        <taxon>Endopterygota</taxon>
        <taxon>Lepidoptera</taxon>
        <taxon>Glossata</taxon>
        <taxon>Ditrysia</taxon>
        <taxon>Noctuoidea</taxon>
        <taxon>Noctuidae</taxon>
        <taxon>Plusiinae</taxon>
        <taxon>Chrysodeixis</taxon>
    </lineage>
</organism>
<reference evidence="2" key="1">
    <citation type="submission" date="2021-12" db="EMBL/GenBank/DDBJ databases">
        <authorList>
            <person name="King R."/>
        </authorList>
    </citation>
    <scope>NUCLEOTIDE SEQUENCE</scope>
</reference>
<feature type="transmembrane region" description="Helical" evidence="1">
    <location>
        <begin position="105"/>
        <end position="125"/>
    </location>
</feature>
<accession>A0A9N8Q2N2</accession>
<dbReference type="Proteomes" id="UP001154114">
    <property type="component" value="Chromosome 22"/>
</dbReference>
<sequence>MFFSWPTLAVASTLLAAFFSLVTPSSGIHIYLLRFFFGLPQQWHPHYFVAFFLLAHPSSAIHNYLLRFFLPTLAVASTLLAACFPWSSLAVASTLLAVFSPGSLAVASTTLLRFLLVAFTLLAVFSPWPP</sequence>
<keyword evidence="1" id="KW-0812">Transmembrane</keyword>
<protein>
    <submittedName>
        <fullName evidence="2">Uncharacterized protein</fullName>
    </submittedName>
</protein>
<evidence type="ECO:0000256" key="1">
    <source>
        <dbReference type="SAM" id="Phobius"/>
    </source>
</evidence>
<evidence type="ECO:0000313" key="3">
    <source>
        <dbReference type="Proteomes" id="UP001154114"/>
    </source>
</evidence>
<gene>
    <name evidence="2" type="ORF">CINC_LOCUS7253</name>
</gene>
<name>A0A9N8Q2N2_CHRIL</name>